<evidence type="ECO:0000313" key="2">
    <source>
        <dbReference type="EMBL" id="MBL5934063.1"/>
    </source>
</evidence>
<comment type="caution">
    <text evidence="2">The sequence shown here is derived from an EMBL/GenBank/DDBJ whole genome shotgun (WGS) entry which is preliminary data.</text>
</comment>
<organism evidence="2 3">
    <name type="scientific">Lelliottia amnigena</name>
    <name type="common">Enterobacter amnigenus</name>
    <dbReference type="NCBI Taxonomy" id="61646"/>
    <lineage>
        <taxon>Bacteria</taxon>
        <taxon>Pseudomonadati</taxon>
        <taxon>Pseudomonadota</taxon>
        <taxon>Gammaproteobacteria</taxon>
        <taxon>Enterobacterales</taxon>
        <taxon>Enterobacteriaceae</taxon>
        <taxon>Lelliottia</taxon>
    </lineage>
</organism>
<evidence type="ECO:0000313" key="3">
    <source>
        <dbReference type="Proteomes" id="UP000653275"/>
    </source>
</evidence>
<dbReference type="RefSeq" id="WP_202665485.1">
    <property type="nucleotide sequence ID" value="NZ_JAENMR010000002.1"/>
</dbReference>
<evidence type="ECO:0008006" key="4">
    <source>
        <dbReference type="Google" id="ProtNLM"/>
    </source>
</evidence>
<protein>
    <recommendedName>
        <fullName evidence="4">Type IV / VI secretion system DotU domain-containing protein</fullName>
    </recommendedName>
</protein>
<gene>
    <name evidence="2" type="ORF">I7V27_06260</name>
</gene>
<feature type="transmembrane region" description="Helical" evidence="1">
    <location>
        <begin position="166"/>
        <end position="186"/>
    </location>
</feature>
<name>A0AAP2EYW3_LELAM</name>
<evidence type="ECO:0000256" key="1">
    <source>
        <dbReference type="SAM" id="Phobius"/>
    </source>
</evidence>
<dbReference type="Proteomes" id="UP000653275">
    <property type="component" value="Unassembled WGS sequence"/>
</dbReference>
<keyword evidence="1" id="KW-1133">Transmembrane helix</keyword>
<proteinExistence type="predicted"/>
<sequence>MVDAIRQVELILGVENILRMDGIIPSISLFRDQMRERIVELGLTLTKDGCSLQQNATLCALLCRLVDTRIITTLRLNHQCIAYSTLENELHNGILVCTENEEIYSLQASSHPLIEELSKILISWSVISEKYIEKVTSRQSELISESTHVHTTVVTSSVNERQSHSLLYITLLAVLPALLTSLWFYLKSI</sequence>
<keyword evidence="1" id="KW-0472">Membrane</keyword>
<keyword evidence="1" id="KW-0812">Transmembrane</keyword>
<dbReference type="EMBL" id="JAENMS010000002">
    <property type="protein sequence ID" value="MBL5934063.1"/>
    <property type="molecule type" value="Genomic_DNA"/>
</dbReference>
<dbReference type="AlphaFoldDB" id="A0AAP2EYW3"/>
<reference evidence="2" key="1">
    <citation type="submission" date="2020-12" db="EMBL/GenBank/DDBJ databases">
        <title>Draft genome sequence of Enterobacter spp., Lelliottia spp. and Serratia spp. isolated from drinking water reservoirs and lakes.</title>
        <authorList>
            <person name="Reitter C."/>
            <person name="Neuhaus K."/>
            <person name="Huegler M."/>
        </authorList>
    </citation>
    <scope>NUCLEOTIDE SEQUENCE</scope>
    <source>
        <strain evidence="2">TZW15</strain>
    </source>
</reference>
<accession>A0AAP2EYW3</accession>